<dbReference type="CDD" id="cd06920">
    <property type="entry name" value="NEAT"/>
    <property type="match status" value="2"/>
</dbReference>
<feature type="compositionally biased region" description="Basic and acidic residues" evidence="8">
    <location>
        <begin position="651"/>
        <end position="816"/>
    </location>
</feature>
<feature type="transmembrane region" description="Helical" evidence="9">
    <location>
        <begin position="21"/>
        <end position="42"/>
    </location>
</feature>
<dbReference type="Gene3D" id="1.20.58.1270">
    <property type="match status" value="1"/>
</dbReference>
<dbReference type="InterPro" id="IPR006635">
    <property type="entry name" value="NEAT_dom"/>
</dbReference>
<feature type="region of interest" description="Disordered" evidence="8">
    <location>
        <begin position="280"/>
        <end position="323"/>
    </location>
</feature>
<organism evidence="12 13">
    <name type="scientific">Mammaliicoccus lentus</name>
    <name type="common">Staphylococcus lentus</name>
    <dbReference type="NCBI Taxonomy" id="42858"/>
    <lineage>
        <taxon>Bacteria</taxon>
        <taxon>Bacillati</taxon>
        <taxon>Bacillota</taxon>
        <taxon>Bacilli</taxon>
        <taxon>Bacillales</taxon>
        <taxon>Staphylococcaceae</taxon>
        <taxon>Mammaliicoccus</taxon>
    </lineage>
</organism>
<evidence type="ECO:0000256" key="5">
    <source>
        <dbReference type="ARBA" id="ARBA00022737"/>
    </source>
</evidence>
<evidence type="ECO:0000256" key="1">
    <source>
        <dbReference type="ARBA" id="ARBA00004168"/>
    </source>
</evidence>
<evidence type="ECO:0000256" key="3">
    <source>
        <dbReference type="ARBA" id="ARBA00022525"/>
    </source>
</evidence>
<evidence type="ECO:0000259" key="11">
    <source>
        <dbReference type="PROSITE" id="PS50978"/>
    </source>
</evidence>
<dbReference type="RefSeq" id="WP_282862008.1">
    <property type="nucleotide sequence ID" value="NZ_CP118848.1"/>
</dbReference>
<dbReference type="AlphaFoldDB" id="A0AAX3W4H8"/>
<dbReference type="InterPro" id="IPR037250">
    <property type="entry name" value="NEAT_dom_sf"/>
</dbReference>
<feature type="transmembrane region" description="Helical" evidence="9">
    <location>
        <begin position="873"/>
        <end position="892"/>
    </location>
</feature>
<dbReference type="Pfam" id="PF20861">
    <property type="entry name" value="Isd_H_B_linker"/>
    <property type="match status" value="1"/>
</dbReference>
<feature type="domain" description="NEAT" evidence="11">
    <location>
        <begin position="522"/>
        <end position="645"/>
    </location>
</feature>
<dbReference type="NCBIfam" id="TIGR01167">
    <property type="entry name" value="LPXTG_anchor"/>
    <property type="match status" value="1"/>
</dbReference>
<dbReference type="Pfam" id="PF05031">
    <property type="entry name" value="NEAT"/>
    <property type="match status" value="3"/>
</dbReference>
<evidence type="ECO:0000313" key="13">
    <source>
        <dbReference type="Proteomes" id="UP001223261"/>
    </source>
</evidence>
<dbReference type="InterPro" id="IPR019931">
    <property type="entry name" value="LPXTG_anchor"/>
</dbReference>
<keyword evidence="4" id="KW-0732">Signal</keyword>
<proteinExistence type="predicted"/>
<dbReference type="SUPFAM" id="SSF158911">
    <property type="entry name" value="NEAT domain-like"/>
    <property type="match status" value="3"/>
</dbReference>
<feature type="compositionally biased region" description="Polar residues" evidence="8">
    <location>
        <begin position="93"/>
        <end position="108"/>
    </location>
</feature>
<feature type="compositionally biased region" description="Basic and acidic residues" evidence="8">
    <location>
        <begin position="842"/>
        <end position="863"/>
    </location>
</feature>
<keyword evidence="7" id="KW-0175">Coiled coil</keyword>
<dbReference type="SMART" id="SM00725">
    <property type="entry name" value="NEAT"/>
    <property type="match status" value="3"/>
</dbReference>
<feature type="region of interest" description="Disordered" evidence="8">
    <location>
        <begin position="642"/>
        <end position="872"/>
    </location>
</feature>
<dbReference type="PANTHER" id="PTHR37824">
    <property type="entry name" value="IRON-REGULATED SURFACE DETERMINANT PROTEIN C"/>
    <property type="match status" value="1"/>
</dbReference>
<name>A0AAX3W4H8_MAMLE</name>
<dbReference type="EMBL" id="CP118848">
    <property type="protein sequence ID" value="WHI59680.1"/>
    <property type="molecule type" value="Genomic_DNA"/>
</dbReference>
<evidence type="ECO:0000256" key="8">
    <source>
        <dbReference type="SAM" id="MobiDB-lite"/>
    </source>
</evidence>
<dbReference type="NCBIfam" id="TIGR01168">
    <property type="entry name" value="YSIRK_signal"/>
    <property type="match status" value="1"/>
</dbReference>
<dbReference type="Proteomes" id="UP001223261">
    <property type="component" value="Chromosome"/>
</dbReference>
<dbReference type="PROSITE" id="PS50847">
    <property type="entry name" value="GRAM_POS_ANCHORING"/>
    <property type="match status" value="1"/>
</dbReference>
<evidence type="ECO:0000256" key="9">
    <source>
        <dbReference type="SAM" id="Phobius"/>
    </source>
</evidence>
<evidence type="ECO:0000256" key="4">
    <source>
        <dbReference type="ARBA" id="ARBA00022729"/>
    </source>
</evidence>
<keyword evidence="9" id="KW-0812">Transmembrane</keyword>
<feature type="domain" description="Gram-positive cocci surface proteins LPxTG" evidence="10">
    <location>
        <begin position="865"/>
        <end position="901"/>
    </location>
</feature>
<evidence type="ECO:0000259" key="10">
    <source>
        <dbReference type="PROSITE" id="PS50847"/>
    </source>
</evidence>
<feature type="compositionally biased region" description="Basic and acidic residues" evidence="8">
    <location>
        <begin position="286"/>
        <end position="323"/>
    </location>
</feature>
<dbReference type="Pfam" id="PF04650">
    <property type="entry name" value="YSIRK_signal"/>
    <property type="match status" value="1"/>
</dbReference>
<protein>
    <submittedName>
        <fullName evidence="12">NEAT domain-containing protein</fullName>
    </submittedName>
</protein>
<reference evidence="12" key="1">
    <citation type="journal article" date="2023" name="Antibiotics">
        <title>Prevalence and Molecular Characterization of Methicillin-Resistant Staphylococci (MRS) and Mammaliicocci (MRM) in Dromedary Camels from Algeria: First Detection of SCCmec-mecC Hybrid in Methicillin-Resistant Mammaliicoccus lentus.</title>
        <authorList>
            <person name="Belhout C."/>
            <person name="Boyen F."/>
            <person name="Vereecke N."/>
            <person name="Theuns S."/>
            <person name="Taibi N."/>
            <person name="Stegger M."/>
            <person name="de la Fe-Rodriguez P.Y."/>
            <person name="Bouayad L."/>
            <person name="Elgroud R."/>
            <person name="Butaye P."/>
        </authorList>
    </citation>
    <scope>NUCLEOTIDE SEQUENCE</scope>
    <source>
        <strain evidence="12">7048</strain>
    </source>
</reference>
<sequence length="901" mass="102192">MSKHRNHITKQTEPKTRHHYSIRKFTCGAASIAIGATLFLGINHEAHAMDDQATPVNDLNSARTEAPQNIADNSKPADATTVEKKTDKEPTGSEASTVQPNKENSTVENNQNGNAQPNTNTAEQPRVADKAAENSNEQVQPEVNKPTTQPSQADNSNVNEKANANNQLQDLGFVVKKEKTEDKSVMDDYLEHPSKVKHENDKSYVQFTLKNPSWWKMFELYDGTNKLNIETLSEDKDKRTVQAEVNPGVKELTSKVHIVVPFINYDNKYTTRLFFDNEVPAPPVKEPAKPAEEPKNDNMSANKEEQTSKLREDVKNPSIHDKKLNDEMRPINYAIFNNETNEKLTYYSLMIKNPAHIIFDGKQPIVEFKVDGPSTWLEFDLFDGTDKLDYEVVSYDTENEVATVRVKVKENTKEIKIKGTGKALGMVNEYPLGKIVFEKPIVNEKNNYDSQSDYKKKKDREKYDNAKTLEDKIRELKKLINKVQGKEKESYTKELQDLENKLDKELKSAVTEFENAPITKVDINNPNERKITILHSSKPEQSHMDFEVKRPVQVIEQNGKKMLLVTLSHDSMWKDFQVEGKDGYKRPLTINRDKEKDERTIMFPLEEGKDIYNTIIKIHLVTPEVEYEGSYHVRINDLGDVVDSGTNMDKPAMKPEEKPMPSEPATKPEEKPMPSEPATKPEEKPMPTEPAMKAEEKPMATKPVMKPEEKPMPSEPAMKAEEKPMATKPAMKPEEKPMATKPAMKPEEKPMPTEPAMKAEEKPMATKPAMKAEEKPMATKPAMKSEEKSMATKSEEKSDEKECTNKMKDVPMKDAKNTTGMTSSMPEKQSNMSAMKQTNSKEMMKKDNKGKAEEKSKQKENKKALPKTGESEIVNTTLFGSLLAAFGAFFLFGKRKRKEEK</sequence>
<comment type="subcellular location">
    <subcellularLocation>
        <location evidence="1">Secreted</location>
        <location evidence="1">Cell wall</location>
        <topology evidence="1">Peptidoglycan-anchor</topology>
    </subcellularLocation>
</comment>
<dbReference type="PROSITE" id="PS50978">
    <property type="entry name" value="NEAT"/>
    <property type="match status" value="3"/>
</dbReference>
<feature type="compositionally biased region" description="Basic and acidic residues" evidence="8">
    <location>
        <begin position="81"/>
        <end position="91"/>
    </location>
</feature>
<dbReference type="InterPro" id="IPR005877">
    <property type="entry name" value="YSIRK_signal_dom"/>
</dbReference>
<keyword evidence="9" id="KW-0472">Membrane</keyword>
<accession>A0AAX3W4H8</accession>
<keyword evidence="3" id="KW-0964">Secreted</keyword>
<feature type="coiled-coil region" evidence="7">
    <location>
        <begin position="466"/>
        <end position="508"/>
    </location>
</feature>
<dbReference type="InterPro" id="IPR048652">
    <property type="entry name" value="Isd_H_B_linker"/>
</dbReference>
<feature type="compositionally biased region" description="Polar residues" evidence="8">
    <location>
        <begin position="817"/>
        <end position="841"/>
    </location>
</feature>
<feature type="compositionally biased region" description="Low complexity" evidence="8">
    <location>
        <begin position="109"/>
        <end position="122"/>
    </location>
</feature>
<dbReference type="Pfam" id="PF00746">
    <property type="entry name" value="Gram_pos_anchor"/>
    <property type="match status" value="1"/>
</dbReference>
<dbReference type="PANTHER" id="PTHR37824:SF1">
    <property type="entry name" value="IRON-REGULATED SURFACE DETERMINANT PROTEIN C"/>
    <property type="match status" value="1"/>
</dbReference>
<keyword evidence="2" id="KW-0134">Cell wall</keyword>
<evidence type="ECO:0000313" key="12">
    <source>
        <dbReference type="EMBL" id="WHI59680.1"/>
    </source>
</evidence>
<keyword evidence="5" id="KW-0677">Repeat</keyword>
<feature type="region of interest" description="Disordered" evidence="8">
    <location>
        <begin position="66"/>
        <end position="158"/>
    </location>
</feature>
<keyword evidence="6" id="KW-0572">Peptidoglycan-anchor</keyword>
<gene>
    <name evidence="12" type="ORF">PYH69_13340</name>
</gene>
<feature type="domain" description="NEAT" evidence="11">
    <location>
        <begin position="164"/>
        <end position="283"/>
    </location>
</feature>
<evidence type="ECO:0000256" key="6">
    <source>
        <dbReference type="ARBA" id="ARBA00023088"/>
    </source>
</evidence>
<dbReference type="Gene3D" id="2.60.40.1850">
    <property type="match status" value="3"/>
</dbReference>
<evidence type="ECO:0000256" key="7">
    <source>
        <dbReference type="SAM" id="Coils"/>
    </source>
</evidence>
<feature type="compositionally biased region" description="Polar residues" evidence="8">
    <location>
        <begin position="133"/>
        <end position="154"/>
    </location>
</feature>
<keyword evidence="9" id="KW-1133">Transmembrane helix</keyword>
<evidence type="ECO:0000256" key="2">
    <source>
        <dbReference type="ARBA" id="ARBA00022512"/>
    </source>
</evidence>
<feature type="domain" description="NEAT" evidence="11">
    <location>
        <begin position="324"/>
        <end position="455"/>
    </location>
</feature>
<dbReference type="InterPro" id="IPR050436">
    <property type="entry name" value="IsdA"/>
</dbReference>